<evidence type="ECO:0000256" key="1">
    <source>
        <dbReference type="ARBA" id="ARBA00004141"/>
    </source>
</evidence>
<organism evidence="10 11">
    <name type="scientific">Stylosanthes scabra</name>
    <dbReference type="NCBI Taxonomy" id="79078"/>
    <lineage>
        <taxon>Eukaryota</taxon>
        <taxon>Viridiplantae</taxon>
        <taxon>Streptophyta</taxon>
        <taxon>Embryophyta</taxon>
        <taxon>Tracheophyta</taxon>
        <taxon>Spermatophyta</taxon>
        <taxon>Magnoliopsida</taxon>
        <taxon>eudicotyledons</taxon>
        <taxon>Gunneridae</taxon>
        <taxon>Pentapetalae</taxon>
        <taxon>rosids</taxon>
        <taxon>fabids</taxon>
        <taxon>Fabales</taxon>
        <taxon>Fabaceae</taxon>
        <taxon>Papilionoideae</taxon>
        <taxon>50 kb inversion clade</taxon>
        <taxon>dalbergioids sensu lato</taxon>
        <taxon>Dalbergieae</taxon>
        <taxon>Pterocarpus clade</taxon>
        <taxon>Stylosanthes</taxon>
    </lineage>
</organism>
<evidence type="ECO:0000313" key="10">
    <source>
        <dbReference type="EMBL" id="MED6134937.1"/>
    </source>
</evidence>
<feature type="transmembrane region" description="Helical" evidence="8">
    <location>
        <begin position="26"/>
        <end position="48"/>
    </location>
</feature>
<dbReference type="PANTHER" id="PTHR15486:SF65">
    <property type="entry name" value="GLYCEROL-3-PHOSPHATE ACYLTRANSFERASE"/>
    <property type="match status" value="1"/>
</dbReference>
<evidence type="ECO:0000256" key="4">
    <source>
        <dbReference type="ARBA" id="ARBA00022692"/>
    </source>
</evidence>
<name>A0ABU6SF59_9FABA</name>
<keyword evidence="4 8" id="KW-0812">Transmembrane</keyword>
<dbReference type="Pfam" id="PF01553">
    <property type="entry name" value="Acyltransferase"/>
    <property type="match status" value="1"/>
</dbReference>
<protein>
    <recommendedName>
        <fullName evidence="9">Phospholipid/glycerol acyltransferase domain-containing protein</fullName>
    </recommendedName>
</protein>
<comment type="caution">
    <text evidence="10">The sequence shown here is derived from an EMBL/GenBank/DDBJ whole genome shotgun (WGS) entry which is preliminary data.</text>
</comment>
<keyword evidence="6 8" id="KW-0472">Membrane</keyword>
<evidence type="ECO:0000256" key="6">
    <source>
        <dbReference type="ARBA" id="ARBA00023136"/>
    </source>
</evidence>
<feature type="domain" description="Phospholipid/glycerol acyltransferase" evidence="9">
    <location>
        <begin position="290"/>
        <end position="391"/>
    </location>
</feature>
<evidence type="ECO:0000256" key="8">
    <source>
        <dbReference type="SAM" id="Phobius"/>
    </source>
</evidence>
<dbReference type="CDD" id="cd06551">
    <property type="entry name" value="LPLAT"/>
    <property type="match status" value="1"/>
</dbReference>
<comment type="subcellular location">
    <subcellularLocation>
        <location evidence="1">Membrane</location>
        <topology evidence="1">Multi-pass membrane protein</topology>
    </subcellularLocation>
</comment>
<keyword evidence="3" id="KW-0808">Transferase</keyword>
<evidence type="ECO:0000313" key="11">
    <source>
        <dbReference type="Proteomes" id="UP001341840"/>
    </source>
</evidence>
<evidence type="ECO:0000256" key="2">
    <source>
        <dbReference type="ARBA" id="ARBA00007937"/>
    </source>
</evidence>
<sequence length="486" mass="55681">MKATSLVQKKAVSFDFEGTLLRSTSLFPYFMLVAFEAGGLLRFLILFLSYPLVWLLGEHQLGLYVMVFLCFFGIKKDTFRIGSSVLPKFFFEDVRWEAFEAVMCHEKRVVSTKLPRVMVEGFLRDYLGVEVVVARELKSLNGYFLGLFDEKKNGNSSITLSQDDSVYTKDSTFDYIHHHELSPFFKEGYLKLNIAERKNLHPSPREKYPKELIFHDGRMAFMPTPTSSLAMFLWLPLGLFLMFFRFTLGVLLPFHVSAPFLAFSGTRTTTSRTTAKEKENHTVQQHKKGMLYVCNHRTLLDPLYISCVLKKPLSAVTYSLSRFNELVSPIRTIRLTRDREKDKETMEKLLRQGNLVVCPEGTTCREPYLLRFSPLFAELTDDIVPVAIDVKVSMFYGTTASGHKYLDPVFHLMNPNPSYSIKILEKLPRSETCHGGGKSRIEVANFVQSEIGKALGFTCTSFTRKDKYMILAGNDGVNQKQREFFT</sequence>
<evidence type="ECO:0000256" key="7">
    <source>
        <dbReference type="ARBA" id="ARBA00023315"/>
    </source>
</evidence>
<dbReference type="Pfam" id="PF23270">
    <property type="entry name" value="HAD_RAM2_N"/>
    <property type="match status" value="1"/>
</dbReference>
<reference evidence="10 11" key="1">
    <citation type="journal article" date="2023" name="Plants (Basel)">
        <title>Bridging the Gap: Combining Genomics and Transcriptomics Approaches to Understand Stylosanthes scabra, an Orphan Legume from the Brazilian Caatinga.</title>
        <authorList>
            <person name="Ferreira-Neto J.R.C."/>
            <person name="da Silva M.D."/>
            <person name="Binneck E."/>
            <person name="de Melo N.F."/>
            <person name="da Silva R.H."/>
            <person name="de Melo A.L.T.M."/>
            <person name="Pandolfi V."/>
            <person name="Bustamante F.O."/>
            <person name="Brasileiro-Vidal A.C."/>
            <person name="Benko-Iseppon A.M."/>
        </authorList>
    </citation>
    <scope>NUCLEOTIDE SEQUENCE [LARGE SCALE GENOMIC DNA]</scope>
    <source>
        <tissue evidence="10">Leaves</tissue>
    </source>
</reference>
<evidence type="ECO:0000256" key="3">
    <source>
        <dbReference type="ARBA" id="ARBA00022679"/>
    </source>
</evidence>
<feature type="transmembrane region" description="Helical" evidence="8">
    <location>
        <begin position="229"/>
        <end position="254"/>
    </location>
</feature>
<evidence type="ECO:0000256" key="5">
    <source>
        <dbReference type="ARBA" id="ARBA00022989"/>
    </source>
</evidence>
<feature type="transmembrane region" description="Helical" evidence="8">
    <location>
        <begin position="54"/>
        <end position="74"/>
    </location>
</feature>
<dbReference type="Proteomes" id="UP001341840">
    <property type="component" value="Unassembled WGS sequence"/>
</dbReference>
<keyword evidence="5 8" id="KW-1133">Transmembrane helix</keyword>
<dbReference type="SUPFAM" id="SSF69593">
    <property type="entry name" value="Glycerol-3-phosphate (1)-acyltransferase"/>
    <property type="match status" value="1"/>
</dbReference>
<dbReference type="SMART" id="SM00563">
    <property type="entry name" value="PlsC"/>
    <property type="match status" value="1"/>
</dbReference>
<gene>
    <name evidence="10" type="ORF">PIB30_041667</name>
</gene>
<dbReference type="EMBL" id="JASCZI010060647">
    <property type="protein sequence ID" value="MED6134937.1"/>
    <property type="molecule type" value="Genomic_DNA"/>
</dbReference>
<proteinExistence type="inferred from homology"/>
<dbReference type="InterPro" id="IPR002123">
    <property type="entry name" value="Plipid/glycerol_acylTrfase"/>
</dbReference>
<comment type="similarity">
    <text evidence="2">Belongs to the GPAT/DAPAT family.</text>
</comment>
<dbReference type="PANTHER" id="PTHR15486">
    <property type="entry name" value="ANCIENT UBIQUITOUS PROTEIN"/>
    <property type="match status" value="1"/>
</dbReference>
<dbReference type="InterPro" id="IPR056462">
    <property type="entry name" value="HAD_RAM2/GPAT1-8"/>
</dbReference>
<keyword evidence="11" id="KW-1185">Reference proteome</keyword>
<accession>A0ABU6SF59</accession>
<keyword evidence="7" id="KW-0012">Acyltransferase</keyword>
<evidence type="ECO:0000259" key="9">
    <source>
        <dbReference type="SMART" id="SM00563"/>
    </source>
</evidence>